<organism evidence="3 4">
    <name type="scientific">Actinomyces johnsonii</name>
    <dbReference type="NCBI Taxonomy" id="544581"/>
    <lineage>
        <taxon>Bacteria</taxon>
        <taxon>Bacillati</taxon>
        <taxon>Actinomycetota</taxon>
        <taxon>Actinomycetes</taxon>
        <taxon>Actinomycetales</taxon>
        <taxon>Actinomycetaceae</taxon>
        <taxon>Actinomyces</taxon>
    </lineage>
</organism>
<protein>
    <submittedName>
        <fullName evidence="3">NERD domain-containing protein</fullName>
    </submittedName>
</protein>
<dbReference type="RefSeq" id="WP_141425195.1">
    <property type="nucleotide sequence ID" value="NZ_JASPFB010000025.1"/>
</dbReference>
<feature type="transmembrane region" description="Helical" evidence="1">
    <location>
        <begin position="105"/>
        <end position="125"/>
    </location>
</feature>
<sequence length="454" mass="48265">MISPITLAHVRRAGLSLRTWRDQTLASALDPGYSPRSHRRSLWITWGVMAAAGTAGAILAGAWWAPLVAVTATVGEWWIAHRTAHPRLADDPPWWGSAALACTSWWGLAATVCAIACGAAMDIWLRTWRHTSMRAAIAAATAACALAAGTLAVCVLTAAWAVYLAWCVQRLRGAHPRKATTPPPPDLPLRAALRWERATTRRGNGRAEPMRATLAKVVGTDSPTARQVAIKQEGLAAELASGVALAHLPRGYRVMHDLALPGARTANIDHLIIGPTGIVVVDTKVYGGPTNPVGVGYLHGRFAAQDSRGGLRDLTESIIQILWAARAVSQALGGLPVRAVMLIHHADVQPGLVAADQDDQTVTITLTDLDYLDDAVTASPTTLSDPWDKEQIGEVCGHAHQILTAADGREVIDLPTTGPGRPLSGEIQPPPVVLCPTRFSIPVDHCSPTPPLEQ</sequence>
<dbReference type="Pfam" id="PF08378">
    <property type="entry name" value="NERD"/>
    <property type="match status" value="1"/>
</dbReference>
<name>A0A507ZY33_9ACTO</name>
<evidence type="ECO:0000313" key="4">
    <source>
        <dbReference type="Proteomes" id="UP000319010"/>
    </source>
</evidence>
<feature type="transmembrane region" description="Helical" evidence="1">
    <location>
        <begin position="137"/>
        <end position="166"/>
    </location>
</feature>
<comment type="caution">
    <text evidence="3">The sequence shown here is derived from an EMBL/GenBank/DDBJ whole genome shotgun (WGS) entry which is preliminary data.</text>
</comment>
<keyword evidence="1" id="KW-1133">Transmembrane helix</keyword>
<keyword evidence="1" id="KW-0812">Transmembrane</keyword>
<dbReference type="AlphaFoldDB" id="A0A507ZY33"/>
<reference evidence="3 4" key="1">
    <citation type="submission" date="2019-06" db="EMBL/GenBank/DDBJ databases">
        <title>Draft genome sequence of Actinomyces johnsonii CCUG 34287T.</title>
        <authorList>
            <person name="Salva-Serra F."/>
            <person name="Cardew S."/>
            <person name="Moore E."/>
        </authorList>
    </citation>
    <scope>NUCLEOTIDE SEQUENCE [LARGE SCALE GENOMIC DNA]</scope>
    <source>
        <strain evidence="3 4">CCUG 34287</strain>
    </source>
</reference>
<feature type="transmembrane region" description="Helical" evidence="1">
    <location>
        <begin position="43"/>
        <end position="65"/>
    </location>
</feature>
<evidence type="ECO:0000256" key="1">
    <source>
        <dbReference type="SAM" id="Phobius"/>
    </source>
</evidence>
<evidence type="ECO:0000313" key="3">
    <source>
        <dbReference type="EMBL" id="TQD41144.1"/>
    </source>
</evidence>
<accession>A0A507ZY33</accession>
<feature type="domain" description="NERD" evidence="2">
    <location>
        <begin position="233"/>
        <end position="330"/>
    </location>
</feature>
<dbReference type="EMBL" id="VICB01000035">
    <property type="protein sequence ID" value="TQD41144.1"/>
    <property type="molecule type" value="Genomic_DNA"/>
</dbReference>
<evidence type="ECO:0000259" key="2">
    <source>
        <dbReference type="PROSITE" id="PS50965"/>
    </source>
</evidence>
<proteinExistence type="predicted"/>
<gene>
    <name evidence="3" type="ORF">FK256_14145</name>
</gene>
<dbReference type="InterPro" id="IPR011528">
    <property type="entry name" value="NERD"/>
</dbReference>
<dbReference type="PROSITE" id="PS50965">
    <property type="entry name" value="NERD"/>
    <property type="match status" value="1"/>
</dbReference>
<dbReference type="Proteomes" id="UP000319010">
    <property type="component" value="Unassembled WGS sequence"/>
</dbReference>
<keyword evidence="1" id="KW-0472">Membrane</keyword>